<name>A0A6J5QQ85_9CAUD</name>
<sequence length="150" mass="16738">MENSKENPWDISKSFTTVTTGTTYTLPNQSSLADLAANSAVRLTGANTSWIDSSTLANHKWHSNPTWIDENTSSVVKLQGPDADITINGASLNETLRGIQDRLNILTPNAALEEEWESLRCLGEQYRLLEKEILEKQQVWALLKKKAPKL</sequence>
<accession>A0A6J5QQ85</accession>
<reference evidence="3" key="1">
    <citation type="submission" date="2020-05" db="EMBL/GenBank/DDBJ databases">
        <authorList>
            <person name="Chiriac C."/>
            <person name="Salcher M."/>
            <person name="Ghai R."/>
            <person name="Kavagutti S V."/>
        </authorList>
    </citation>
    <scope>NUCLEOTIDE SEQUENCE</scope>
</reference>
<protein>
    <submittedName>
        <fullName evidence="3">Uncharacterized protein</fullName>
    </submittedName>
</protein>
<evidence type="ECO:0000313" key="3">
    <source>
        <dbReference type="EMBL" id="CAB4186869.1"/>
    </source>
</evidence>
<proteinExistence type="predicted"/>
<dbReference type="EMBL" id="LR796776">
    <property type="protein sequence ID" value="CAB4165253.1"/>
    <property type="molecule type" value="Genomic_DNA"/>
</dbReference>
<organism evidence="3">
    <name type="scientific">uncultured Caudovirales phage</name>
    <dbReference type="NCBI Taxonomy" id="2100421"/>
    <lineage>
        <taxon>Viruses</taxon>
        <taxon>Duplodnaviria</taxon>
        <taxon>Heunggongvirae</taxon>
        <taxon>Uroviricota</taxon>
        <taxon>Caudoviricetes</taxon>
        <taxon>Peduoviridae</taxon>
        <taxon>Maltschvirus</taxon>
        <taxon>Maltschvirus maltsch</taxon>
    </lineage>
</organism>
<dbReference type="EMBL" id="LR797099">
    <property type="protein sequence ID" value="CAB4186869.1"/>
    <property type="molecule type" value="Genomic_DNA"/>
</dbReference>
<evidence type="ECO:0000313" key="4">
    <source>
        <dbReference type="EMBL" id="CAB4221498.1"/>
    </source>
</evidence>
<dbReference type="EMBL" id="LR797502">
    <property type="protein sequence ID" value="CAB4221498.1"/>
    <property type="molecule type" value="Genomic_DNA"/>
</dbReference>
<evidence type="ECO:0000313" key="2">
    <source>
        <dbReference type="EMBL" id="CAB4165253.1"/>
    </source>
</evidence>
<evidence type="ECO:0000313" key="1">
    <source>
        <dbReference type="EMBL" id="CAB4163859.1"/>
    </source>
</evidence>
<gene>
    <name evidence="3" type="ORF">UFOVP1146_215</name>
    <name evidence="4" type="ORF">UFOVP1638_350</name>
    <name evidence="1" type="ORF">UFOVP812_128</name>
    <name evidence="2" type="ORF">UFOVP818_15</name>
</gene>
<dbReference type="EMBL" id="LR796758">
    <property type="protein sequence ID" value="CAB4163859.1"/>
    <property type="molecule type" value="Genomic_DNA"/>
</dbReference>